<dbReference type="RefSeq" id="XP_011411616.1">
    <property type="nucleotide sequence ID" value="XM_011413314.1"/>
</dbReference>
<comment type="subcellular location">
    <subcellularLocation>
        <location evidence="1">Membrane</location>
        <topology evidence="1">Single-pass membrane protein</topology>
    </subcellularLocation>
</comment>
<dbReference type="PANTHER" id="PTHR15407:SF32">
    <property type="entry name" value="PROTEIN (MNN4), PUTATIVE (AFU_ORTHOLOGUE AFUA_1G03790)-RELATED"/>
    <property type="match status" value="1"/>
</dbReference>
<keyword evidence="7" id="KW-1185">Reference proteome</keyword>
<accession>A0A0B2XHQ1</accession>
<keyword evidence="4" id="KW-0472">Membrane</keyword>
<reference evidence="6 7" key="2">
    <citation type="journal article" date="2014" name="Proc. Natl. Acad. Sci. U.S.A.">
        <title>Trajectory and genomic determinants of fungal-pathogen speciation and host adaptation.</title>
        <authorList>
            <person name="Hu X."/>
            <person name="Xiao G."/>
            <person name="Zheng P."/>
            <person name="Shang Y."/>
            <person name="Su Y."/>
            <person name="Zhang X."/>
            <person name="Liu X."/>
            <person name="Zhan S."/>
            <person name="St Leger R.J."/>
            <person name="Wang C."/>
        </authorList>
    </citation>
    <scope>GENOME REANNOTATION</scope>
    <source>
        <strain evidence="7">ARSEF 23 / ATCC MYA-3075</strain>
    </source>
</reference>
<dbReference type="PANTHER" id="PTHR15407">
    <property type="entry name" value="FUKUTIN-RELATED"/>
    <property type="match status" value="1"/>
</dbReference>
<feature type="signal peptide" evidence="5">
    <location>
        <begin position="1"/>
        <end position="17"/>
    </location>
</feature>
<name>A0A0B2XHQ1_METRA</name>
<dbReference type="GO" id="GO:0016020">
    <property type="term" value="C:membrane"/>
    <property type="evidence" value="ECO:0007669"/>
    <property type="project" value="UniProtKB-SubCell"/>
</dbReference>
<protein>
    <recommendedName>
        <fullName evidence="8">LicD family protein</fullName>
    </recommendedName>
</protein>
<feature type="chain" id="PRO_5002082075" description="LicD family protein" evidence="5">
    <location>
        <begin position="18"/>
        <end position="286"/>
    </location>
</feature>
<evidence type="ECO:0000313" key="7">
    <source>
        <dbReference type="Proteomes" id="UP000002498"/>
    </source>
</evidence>
<comment type="caution">
    <text evidence="6">The sequence shown here is derived from an EMBL/GenBank/DDBJ whole genome shotgun (WGS) entry which is preliminary data.</text>
</comment>
<evidence type="ECO:0000256" key="4">
    <source>
        <dbReference type="ARBA" id="ARBA00023136"/>
    </source>
</evidence>
<evidence type="ECO:0000256" key="1">
    <source>
        <dbReference type="ARBA" id="ARBA00004167"/>
    </source>
</evidence>
<dbReference type="Proteomes" id="UP000002498">
    <property type="component" value="Unassembled WGS sequence"/>
</dbReference>
<dbReference type="KEGG" id="maj:MAA_11326"/>
<evidence type="ECO:0000256" key="2">
    <source>
        <dbReference type="ARBA" id="ARBA00022692"/>
    </source>
</evidence>
<sequence length="286" mass="33002">MHFVRVFVWMVVGFTTAVPVRGFADGLADQKAVSHDDQSFRVSKPDSSETHHDAKFAYDSRYMKQLLNKTAHRDAARTLIQSYLITCRELQVQTWLMNGSLLGWWWGKKVVRKEFGNSLFHPADIFQMLPWDYSSNVQITEADLHFLAAYHNASVHFHKRKAMPKGKRFLLEISPDFTNRAQTGATDVIDARWTDLGSGLYLNITAVRYSPDHPSGEGVLYTKDGQQFHDTLLHPLRDTTFEGEPVKIPYRYKTMLAERYGEEALKKTHYNGHKFDTPEMQWVMQG</sequence>
<proteinExistence type="predicted"/>
<evidence type="ECO:0008006" key="8">
    <source>
        <dbReference type="Google" id="ProtNLM"/>
    </source>
</evidence>
<keyword evidence="5" id="KW-0732">Signal</keyword>
<evidence type="ECO:0000313" key="6">
    <source>
        <dbReference type="EMBL" id="KHO11057.1"/>
    </source>
</evidence>
<keyword evidence="2" id="KW-0812">Transmembrane</keyword>
<evidence type="ECO:0000256" key="3">
    <source>
        <dbReference type="ARBA" id="ARBA00022989"/>
    </source>
</evidence>
<dbReference type="AlphaFoldDB" id="A0A0B2XHQ1"/>
<dbReference type="InterPro" id="IPR009644">
    <property type="entry name" value="FKTN/MNN4/W02B3.4-1"/>
</dbReference>
<dbReference type="GeneID" id="23632774"/>
<dbReference type="EMBL" id="ADNJ02000006">
    <property type="protein sequence ID" value="KHO11057.1"/>
    <property type="molecule type" value="Genomic_DNA"/>
</dbReference>
<reference evidence="6 7" key="1">
    <citation type="journal article" date="2011" name="PLoS Genet.">
        <title>Genome sequencing and comparative transcriptomics of the model entomopathogenic fungi Metarhizium anisopliae and M. acridum.</title>
        <authorList>
            <person name="Gao Q."/>
            <person name="Jin K."/>
            <person name="Ying S.H."/>
            <person name="Zhang Y."/>
            <person name="Xiao G."/>
            <person name="Shang Y."/>
            <person name="Duan Z."/>
            <person name="Hu X."/>
            <person name="Xie X.Q."/>
            <person name="Zhou G."/>
            <person name="Peng G."/>
            <person name="Luo Z."/>
            <person name="Huang W."/>
            <person name="Wang B."/>
            <person name="Fang W."/>
            <person name="Wang S."/>
            <person name="Zhong Y."/>
            <person name="Ma L.J."/>
            <person name="St Leger R.J."/>
            <person name="Zhao G.P."/>
            <person name="Pei Y."/>
            <person name="Feng M.G."/>
            <person name="Xia Y."/>
            <person name="Wang C."/>
        </authorList>
    </citation>
    <scope>NUCLEOTIDE SEQUENCE [LARGE SCALE GENOMIC DNA]</scope>
    <source>
        <strain evidence="7">ARSEF 23 / ATCC MYA-3075</strain>
    </source>
</reference>
<keyword evidence="3" id="KW-1133">Transmembrane helix</keyword>
<gene>
    <name evidence="6" type="ORF">MAA_11326</name>
</gene>
<organism evidence="6 7">
    <name type="scientific">Metarhizium robertsii (strain ARSEF 23 / ATCC MYA-3075)</name>
    <name type="common">Metarhizium anisopliae (strain ARSEF 23)</name>
    <dbReference type="NCBI Taxonomy" id="655844"/>
    <lineage>
        <taxon>Eukaryota</taxon>
        <taxon>Fungi</taxon>
        <taxon>Dikarya</taxon>
        <taxon>Ascomycota</taxon>
        <taxon>Pezizomycotina</taxon>
        <taxon>Sordariomycetes</taxon>
        <taxon>Hypocreomycetidae</taxon>
        <taxon>Hypocreales</taxon>
        <taxon>Clavicipitaceae</taxon>
        <taxon>Metarhizium</taxon>
    </lineage>
</organism>
<dbReference type="OrthoDB" id="444255at2759"/>
<dbReference type="HOGENOM" id="CLU_052528_2_0_1"/>
<evidence type="ECO:0000256" key="5">
    <source>
        <dbReference type="SAM" id="SignalP"/>
    </source>
</evidence>